<reference evidence="2" key="1">
    <citation type="journal article" date="2019" name="Microbiol. Resour. Announc.">
        <title>Complete Genome Sequence of Halomonas olivaria, a Moderately Halophilic Bacterium Isolated from Olive Processing Effluents, Obtained by Nanopore Sequencing.</title>
        <authorList>
            <person name="Nagata S."/>
            <person name="Ii K.M."/>
            <person name="Tsukimi T."/>
            <person name="Miura M.C."/>
            <person name="Galipon J."/>
            <person name="Arakawa K."/>
        </authorList>
    </citation>
    <scope>NUCLEOTIDE SEQUENCE [LARGE SCALE GENOMIC DNA]</scope>
    <source>
        <strain evidence="2">TYRC17</strain>
    </source>
</reference>
<dbReference type="EMBL" id="AP019416">
    <property type="protein sequence ID" value="BBI49491.1"/>
    <property type="molecule type" value="Genomic_DNA"/>
</dbReference>
<dbReference type="InterPro" id="IPR047641">
    <property type="entry name" value="ABC_transpr_MalK/UgpC-like"/>
</dbReference>
<dbReference type="InterPro" id="IPR027417">
    <property type="entry name" value="P-loop_NTPase"/>
</dbReference>
<sequence>MGRALAREPKVYLFDEPLSNLDAKLRVDMRTEIKSSTSAWAPPLFTSPMIRSKP</sequence>
<evidence type="ECO:0000313" key="1">
    <source>
        <dbReference type="EMBL" id="BBI49491.1"/>
    </source>
</evidence>
<dbReference type="PANTHER" id="PTHR43875">
    <property type="entry name" value="MALTODEXTRIN IMPORT ATP-BINDING PROTEIN MSMX"/>
    <property type="match status" value="1"/>
</dbReference>
<dbReference type="PANTHER" id="PTHR43875:SF14">
    <property type="entry name" value="ABC TRANSPORTER ATP-BINDING PROTEIN"/>
    <property type="match status" value="1"/>
</dbReference>
<accession>A0ABM7GGH9</accession>
<dbReference type="Gene3D" id="3.40.50.300">
    <property type="entry name" value="P-loop containing nucleotide triphosphate hydrolases"/>
    <property type="match status" value="1"/>
</dbReference>
<proteinExistence type="predicted"/>
<protein>
    <submittedName>
        <fullName evidence="1">Uncharacterized protein</fullName>
    </submittedName>
</protein>
<dbReference type="Proteomes" id="UP000289555">
    <property type="component" value="Chromosome"/>
</dbReference>
<organism evidence="1 2">
    <name type="scientific">Vreelandella olivaria</name>
    <dbReference type="NCBI Taxonomy" id="390919"/>
    <lineage>
        <taxon>Bacteria</taxon>
        <taxon>Pseudomonadati</taxon>
        <taxon>Pseudomonadota</taxon>
        <taxon>Gammaproteobacteria</taxon>
        <taxon>Oceanospirillales</taxon>
        <taxon>Halomonadaceae</taxon>
        <taxon>Vreelandella</taxon>
    </lineage>
</organism>
<evidence type="ECO:0000313" key="2">
    <source>
        <dbReference type="Proteomes" id="UP000289555"/>
    </source>
</evidence>
<name>A0ABM7GGH9_9GAMM</name>
<dbReference type="SUPFAM" id="SSF52540">
    <property type="entry name" value="P-loop containing nucleoside triphosphate hydrolases"/>
    <property type="match status" value="1"/>
</dbReference>
<keyword evidence="2" id="KW-1185">Reference proteome</keyword>
<gene>
    <name evidence="1" type="ORF">HORIV_19120</name>
</gene>